<dbReference type="InterPro" id="IPR013255">
    <property type="entry name" value="Spc25_C"/>
</dbReference>
<dbReference type="PANTHER" id="PTHR14281:SF0">
    <property type="entry name" value="KINETOCHORE PROTEIN SPC25"/>
    <property type="match status" value="1"/>
</dbReference>
<evidence type="ECO:0000313" key="13">
    <source>
        <dbReference type="EMBL" id="KAK7291615.1"/>
    </source>
</evidence>
<evidence type="ECO:0000256" key="9">
    <source>
        <dbReference type="RuleBase" id="RU367150"/>
    </source>
</evidence>
<dbReference type="Pfam" id="PF08234">
    <property type="entry name" value="Spindle_Spc25"/>
    <property type="match status" value="1"/>
</dbReference>
<dbReference type="GO" id="GO:0007059">
    <property type="term" value="P:chromosome segregation"/>
    <property type="evidence" value="ECO:0007669"/>
    <property type="project" value="InterPro"/>
</dbReference>
<evidence type="ECO:0000313" key="14">
    <source>
        <dbReference type="Proteomes" id="UP001372338"/>
    </source>
</evidence>
<proteinExistence type="inferred from homology"/>
<evidence type="ECO:0000256" key="3">
    <source>
        <dbReference type="ARBA" id="ARBA00022454"/>
    </source>
</evidence>
<feature type="compositionally biased region" description="Basic and acidic residues" evidence="10">
    <location>
        <begin position="173"/>
        <end position="183"/>
    </location>
</feature>
<evidence type="ECO:0000256" key="6">
    <source>
        <dbReference type="ARBA" id="ARBA00023054"/>
    </source>
</evidence>
<keyword evidence="4 9" id="KW-0132">Cell division</keyword>
<dbReference type="InterPro" id="IPR045143">
    <property type="entry name" value="Spc25"/>
</dbReference>
<dbReference type="CDD" id="cd23784">
    <property type="entry name" value="RWD_Spc25"/>
    <property type="match status" value="1"/>
</dbReference>
<keyword evidence="11" id="KW-1133">Transmembrane helix</keyword>
<feature type="transmembrane region" description="Helical" evidence="11">
    <location>
        <begin position="20"/>
        <end position="39"/>
    </location>
</feature>
<protein>
    <recommendedName>
        <fullName evidence="9">Kinetochore protein SPC25</fullName>
    </recommendedName>
</protein>
<keyword evidence="8 9" id="KW-0137">Centromere</keyword>
<keyword evidence="5 9" id="KW-0498">Mitosis</keyword>
<comment type="function">
    <text evidence="9">Acts as a component of the essential kinetochore-associated NDC80 complex, which is required for chromosome segregation and spindle checkpoint activity.</text>
</comment>
<name>A0AAN9J3M3_CROPI</name>
<evidence type="ECO:0000256" key="11">
    <source>
        <dbReference type="SAM" id="Phobius"/>
    </source>
</evidence>
<keyword evidence="11" id="KW-0812">Transmembrane</keyword>
<dbReference type="GO" id="GO:0051301">
    <property type="term" value="P:cell division"/>
    <property type="evidence" value="ECO:0007669"/>
    <property type="project" value="UniProtKB-UniRule"/>
</dbReference>
<comment type="subcellular location">
    <subcellularLocation>
        <location evidence="1">Chromosome</location>
        <location evidence="1">Centromere</location>
    </subcellularLocation>
    <subcellularLocation>
        <location evidence="9">Nucleus</location>
    </subcellularLocation>
    <subcellularLocation>
        <location evidence="9">Chromosome</location>
        <location evidence="9">Centromere</location>
        <location evidence="9">Kinetochore</location>
    </subcellularLocation>
</comment>
<keyword evidence="6" id="KW-0175">Coiled coil</keyword>
<keyword evidence="11" id="KW-0472">Membrane</keyword>
<accession>A0AAN9J3M3</accession>
<keyword evidence="3 9" id="KW-0158">Chromosome</keyword>
<dbReference type="Proteomes" id="UP001372338">
    <property type="component" value="Unassembled WGS sequence"/>
</dbReference>
<comment type="similarity">
    <text evidence="2 9">Belongs to the SPC25 family.</text>
</comment>
<keyword evidence="9" id="KW-0539">Nucleus</keyword>
<dbReference type="PANTHER" id="PTHR14281">
    <property type="entry name" value="KINETOCHORE PROTEIN SPC25-RELATED"/>
    <property type="match status" value="1"/>
</dbReference>
<evidence type="ECO:0000256" key="5">
    <source>
        <dbReference type="ARBA" id="ARBA00022776"/>
    </source>
</evidence>
<evidence type="ECO:0000256" key="8">
    <source>
        <dbReference type="ARBA" id="ARBA00023328"/>
    </source>
</evidence>
<keyword evidence="7 9" id="KW-0131">Cell cycle</keyword>
<comment type="caution">
    <text evidence="13">The sequence shown here is derived from an EMBL/GenBank/DDBJ whole genome shotgun (WGS) entry which is preliminary data.</text>
</comment>
<dbReference type="Gene3D" id="3.30.457.50">
    <property type="entry name" value="Chromosome segregation protein Spc25"/>
    <property type="match status" value="1"/>
</dbReference>
<dbReference type="GO" id="GO:0005634">
    <property type="term" value="C:nucleus"/>
    <property type="evidence" value="ECO:0007669"/>
    <property type="project" value="UniProtKB-SubCell"/>
</dbReference>
<evidence type="ECO:0000256" key="4">
    <source>
        <dbReference type="ARBA" id="ARBA00022618"/>
    </source>
</evidence>
<evidence type="ECO:0000256" key="2">
    <source>
        <dbReference type="ARBA" id="ARBA00006379"/>
    </source>
</evidence>
<evidence type="ECO:0000259" key="12">
    <source>
        <dbReference type="Pfam" id="PF08234"/>
    </source>
</evidence>
<sequence length="247" mass="27948">MSYFSASYLKSLQSEETAQFQALLFSQIFLFLTLLGFSFKAKLIEAEADLVKITTSVITTSFSANVVMNINSNNPNEEYFFTIRLENNKYTLLSCEPSLEGTQELIHELNKTYRIVEFVRVMRKKFEEAVAQAVLSRPKDVDLAAYVWIGHEESAFISAFATVLSMSSAKSDSPTKEKEHQVEPTDIDTNTKNQNVQKRGRSALLSPVSASSVHQSPRLKVLSENKDYLYRRYCPVALLAIVFSTRI</sequence>
<evidence type="ECO:0000256" key="10">
    <source>
        <dbReference type="SAM" id="MobiDB-lite"/>
    </source>
</evidence>
<keyword evidence="9" id="KW-0995">Kinetochore</keyword>
<reference evidence="13 14" key="1">
    <citation type="submission" date="2024-01" db="EMBL/GenBank/DDBJ databases">
        <title>The genomes of 5 underutilized Papilionoideae crops provide insights into root nodulation and disease resistanc.</title>
        <authorList>
            <person name="Yuan L."/>
        </authorList>
    </citation>
    <scope>NUCLEOTIDE SEQUENCE [LARGE SCALE GENOMIC DNA]</scope>
    <source>
        <strain evidence="13">ZHUSHIDOU_FW_LH</strain>
        <tissue evidence="13">Leaf</tissue>
    </source>
</reference>
<feature type="compositionally biased region" description="Polar residues" evidence="10">
    <location>
        <begin position="187"/>
        <end position="197"/>
    </location>
</feature>
<evidence type="ECO:0000256" key="7">
    <source>
        <dbReference type="ARBA" id="ARBA00023306"/>
    </source>
</evidence>
<feature type="domain" description="Chromosome segregation protein Spc25 C-terminal" evidence="12">
    <location>
        <begin position="69"/>
        <end position="126"/>
    </location>
</feature>
<feature type="region of interest" description="Disordered" evidence="10">
    <location>
        <begin position="170"/>
        <end position="200"/>
    </location>
</feature>
<gene>
    <name evidence="13" type="ORF">RIF29_06907</name>
</gene>
<dbReference type="GO" id="GO:0031262">
    <property type="term" value="C:Ndc80 complex"/>
    <property type="evidence" value="ECO:0007669"/>
    <property type="project" value="InterPro"/>
</dbReference>
<comment type="subunit">
    <text evidence="9">Component of the NDC80 complex.</text>
</comment>
<dbReference type="AlphaFoldDB" id="A0AAN9J3M3"/>
<dbReference type="EMBL" id="JAYWIO010000001">
    <property type="protein sequence ID" value="KAK7291615.1"/>
    <property type="molecule type" value="Genomic_DNA"/>
</dbReference>
<evidence type="ECO:0000256" key="1">
    <source>
        <dbReference type="ARBA" id="ARBA00004584"/>
    </source>
</evidence>
<organism evidence="13 14">
    <name type="scientific">Crotalaria pallida</name>
    <name type="common">Smooth rattlebox</name>
    <name type="synonym">Crotalaria striata</name>
    <dbReference type="NCBI Taxonomy" id="3830"/>
    <lineage>
        <taxon>Eukaryota</taxon>
        <taxon>Viridiplantae</taxon>
        <taxon>Streptophyta</taxon>
        <taxon>Embryophyta</taxon>
        <taxon>Tracheophyta</taxon>
        <taxon>Spermatophyta</taxon>
        <taxon>Magnoliopsida</taxon>
        <taxon>eudicotyledons</taxon>
        <taxon>Gunneridae</taxon>
        <taxon>Pentapetalae</taxon>
        <taxon>rosids</taxon>
        <taxon>fabids</taxon>
        <taxon>Fabales</taxon>
        <taxon>Fabaceae</taxon>
        <taxon>Papilionoideae</taxon>
        <taxon>50 kb inversion clade</taxon>
        <taxon>genistoids sensu lato</taxon>
        <taxon>core genistoids</taxon>
        <taxon>Crotalarieae</taxon>
        <taxon>Crotalaria</taxon>
    </lineage>
</organism>
<keyword evidence="14" id="KW-1185">Reference proteome</keyword>